<comment type="subcellular location">
    <subcellularLocation>
        <location evidence="1">Cytoplasm</location>
    </subcellularLocation>
</comment>
<organism evidence="4 5">
    <name type="scientific">Oncorhynchus mykiss</name>
    <name type="common">Rainbow trout</name>
    <name type="synonym">Salmo gairdneri</name>
    <dbReference type="NCBI Taxonomy" id="8022"/>
    <lineage>
        <taxon>Eukaryota</taxon>
        <taxon>Metazoa</taxon>
        <taxon>Chordata</taxon>
        <taxon>Craniata</taxon>
        <taxon>Vertebrata</taxon>
        <taxon>Euteleostomi</taxon>
        <taxon>Actinopterygii</taxon>
        <taxon>Neopterygii</taxon>
        <taxon>Teleostei</taxon>
        <taxon>Protacanthopterygii</taxon>
        <taxon>Salmoniformes</taxon>
        <taxon>Salmonidae</taxon>
        <taxon>Salmoninae</taxon>
        <taxon>Oncorhynchus</taxon>
    </lineage>
</organism>
<dbReference type="InterPro" id="IPR004148">
    <property type="entry name" value="BAR_dom"/>
</dbReference>
<dbReference type="PANTHER" id="PTHR46514">
    <property type="entry name" value="AMPHIPHYSIN"/>
    <property type="match status" value="1"/>
</dbReference>
<evidence type="ECO:0000259" key="3">
    <source>
        <dbReference type="Pfam" id="PF03114"/>
    </source>
</evidence>
<dbReference type="Proteomes" id="UP000193380">
    <property type="component" value="Unassembled WGS sequence"/>
</dbReference>
<proteinExistence type="predicted"/>
<keyword evidence="2" id="KW-0963">Cytoplasm</keyword>
<dbReference type="InterPro" id="IPR027267">
    <property type="entry name" value="AH/BAR_dom_sf"/>
</dbReference>
<feature type="domain" description="BAR" evidence="3">
    <location>
        <begin position="15"/>
        <end position="85"/>
    </location>
</feature>
<name>A0A061A7L6_ONCMY</name>
<evidence type="ECO:0000256" key="1">
    <source>
        <dbReference type="ARBA" id="ARBA00004496"/>
    </source>
</evidence>
<accession>A0A061A7L6</accession>
<evidence type="ECO:0000256" key="2">
    <source>
        <dbReference type="ARBA" id="ARBA00022490"/>
    </source>
</evidence>
<dbReference type="GO" id="GO:0005886">
    <property type="term" value="C:plasma membrane"/>
    <property type="evidence" value="ECO:0007669"/>
    <property type="project" value="TreeGrafter"/>
</dbReference>
<dbReference type="GO" id="GO:0008021">
    <property type="term" value="C:synaptic vesicle"/>
    <property type="evidence" value="ECO:0007669"/>
    <property type="project" value="TreeGrafter"/>
</dbReference>
<gene>
    <name evidence="4" type="ORF">GSONMT00044496001</name>
</gene>
<dbReference type="PaxDb" id="8022-A0A061A7L6"/>
<dbReference type="PRINTS" id="PR01251">
    <property type="entry name" value="AMPHIPHYSIN"/>
</dbReference>
<reference evidence="4" key="1">
    <citation type="journal article" date="2014" name="Nat. Commun.">
        <title>The rainbow trout genome provides novel insights into evolution after whole-genome duplication in vertebrates.</title>
        <authorList>
            <person name="Berthelot C."/>
            <person name="Brunet F."/>
            <person name="Chalopin D."/>
            <person name="Juanchich A."/>
            <person name="Bernard M."/>
            <person name="Noel B."/>
            <person name="Bento P."/>
            <person name="Da Silva C."/>
            <person name="Labadie K."/>
            <person name="Alberti A."/>
            <person name="Aury J.M."/>
            <person name="Louis A."/>
            <person name="Dehais P."/>
            <person name="Bardou P."/>
            <person name="Montfort J."/>
            <person name="Klopp C."/>
            <person name="Cabau C."/>
            <person name="Gaspin C."/>
            <person name="Thorgaard G.H."/>
            <person name="Boussaha M."/>
            <person name="Quillet E."/>
            <person name="Guyomard R."/>
            <person name="Galiana D."/>
            <person name="Bobe J."/>
            <person name="Volff J.N."/>
            <person name="Genet C."/>
            <person name="Wincker P."/>
            <person name="Jaillon O."/>
            <person name="Roest Crollius H."/>
            <person name="Guiguen Y."/>
        </authorList>
    </citation>
    <scope>NUCLEOTIDE SEQUENCE [LARGE SCALE GENOMIC DNA]</scope>
</reference>
<dbReference type="Gene3D" id="1.20.1270.60">
    <property type="entry name" value="Arfaptin homology (AH) domain/BAR domain"/>
    <property type="match status" value="1"/>
</dbReference>
<protein>
    <recommendedName>
        <fullName evidence="3">BAR domain-containing protein</fullName>
    </recommendedName>
</protein>
<reference evidence="4" key="2">
    <citation type="submission" date="2014-03" db="EMBL/GenBank/DDBJ databases">
        <authorList>
            <person name="Genoscope - CEA"/>
        </authorList>
    </citation>
    <scope>NUCLEOTIDE SEQUENCE</scope>
</reference>
<evidence type="ECO:0000313" key="5">
    <source>
        <dbReference type="Proteomes" id="UP000193380"/>
    </source>
</evidence>
<dbReference type="PANTHER" id="PTHR46514:SF4">
    <property type="entry name" value="MYC BOX-DEPENDENT-INTERACTING PROTEIN 1"/>
    <property type="match status" value="1"/>
</dbReference>
<dbReference type="STRING" id="8022.A0A061A7L6"/>
<sequence length="105" mass="12157">MFNVLSCSTSLNIFQVMQKLGKADETRDVAFEEGVINFNKQYTEGSKLQKDLRVYLAAVQTMHESSKNLKECLSDMYEPEWYGKEDVDSIVEVRGHLYLCYKKSD</sequence>
<dbReference type="Pfam" id="PF03114">
    <property type="entry name" value="BAR"/>
    <property type="match status" value="1"/>
</dbReference>
<dbReference type="GO" id="GO:0048156">
    <property type="term" value="F:tau protein binding"/>
    <property type="evidence" value="ECO:0007669"/>
    <property type="project" value="TreeGrafter"/>
</dbReference>
<dbReference type="EMBL" id="FR983192">
    <property type="protein sequence ID" value="CDR19092.1"/>
    <property type="molecule type" value="Genomic_DNA"/>
</dbReference>
<dbReference type="AlphaFoldDB" id="A0A061A7L6"/>
<dbReference type="SUPFAM" id="SSF103657">
    <property type="entry name" value="BAR/IMD domain-like"/>
    <property type="match status" value="1"/>
</dbReference>
<dbReference type="GO" id="GO:0005543">
    <property type="term" value="F:phospholipid binding"/>
    <property type="evidence" value="ECO:0007669"/>
    <property type="project" value="TreeGrafter"/>
</dbReference>
<evidence type="ECO:0000313" key="4">
    <source>
        <dbReference type="EMBL" id="CDR19092.1"/>
    </source>
</evidence>
<dbReference type="InterPro" id="IPR003005">
    <property type="entry name" value="Amphiphysin"/>
</dbReference>